<evidence type="ECO:0000256" key="3">
    <source>
        <dbReference type="ARBA" id="ARBA00023163"/>
    </source>
</evidence>
<sequence length="211" mass="23654">MRADAARNQRRIIAAARELFATRGLDITLDDVAEHAGVGVGTVYRRFANKQELIDGVFEQHVETMAEQAECALANPDPWEGLVAYFEFACRNMAANRGLGEVIMGLDDGRDRVATMRERMQPAVEKLIDRARSAGALRPDAEPGDFYALIHMVDAIADFSRNVNPDAWRRYFAVVCDGLRADCTPRGELPSYPLTHEQIHEAKSSCFNRRR</sequence>
<dbReference type="EMBL" id="VCQU01000004">
    <property type="protein sequence ID" value="NMN95926.1"/>
    <property type="molecule type" value="Genomic_DNA"/>
</dbReference>
<name>A0A848KDU1_9NOCA</name>
<dbReference type="PANTHER" id="PTHR30055:SF234">
    <property type="entry name" value="HTH-TYPE TRANSCRIPTIONAL REGULATOR BETI"/>
    <property type="match status" value="1"/>
</dbReference>
<dbReference type="InterPro" id="IPR001647">
    <property type="entry name" value="HTH_TetR"/>
</dbReference>
<proteinExistence type="predicted"/>
<keyword evidence="7" id="KW-1185">Reference proteome</keyword>
<dbReference type="Proteomes" id="UP000535543">
    <property type="component" value="Unassembled WGS sequence"/>
</dbReference>
<dbReference type="SUPFAM" id="SSF46689">
    <property type="entry name" value="Homeodomain-like"/>
    <property type="match status" value="1"/>
</dbReference>
<reference evidence="6 7" key="1">
    <citation type="submission" date="2019-05" db="EMBL/GenBank/DDBJ databases">
        <authorList>
            <person name="Lee S.D."/>
        </authorList>
    </citation>
    <scope>NUCLEOTIDE SEQUENCE [LARGE SCALE GENOMIC DNA]</scope>
    <source>
        <strain evidence="6 7">YC2-7</strain>
    </source>
</reference>
<dbReference type="GO" id="GO:0003700">
    <property type="term" value="F:DNA-binding transcription factor activity"/>
    <property type="evidence" value="ECO:0007669"/>
    <property type="project" value="TreeGrafter"/>
</dbReference>
<evidence type="ECO:0000313" key="7">
    <source>
        <dbReference type="Proteomes" id="UP000535543"/>
    </source>
</evidence>
<protein>
    <submittedName>
        <fullName evidence="6">TetR/AcrR family transcriptional regulator</fullName>
    </submittedName>
</protein>
<dbReference type="SUPFAM" id="SSF48498">
    <property type="entry name" value="Tetracyclin repressor-like, C-terminal domain"/>
    <property type="match status" value="1"/>
</dbReference>
<dbReference type="InterPro" id="IPR009057">
    <property type="entry name" value="Homeodomain-like_sf"/>
</dbReference>
<comment type="caution">
    <text evidence="6">The sequence shown here is derived from an EMBL/GenBank/DDBJ whole genome shotgun (WGS) entry which is preliminary data.</text>
</comment>
<dbReference type="GO" id="GO:0000976">
    <property type="term" value="F:transcription cis-regulatory region binding"/>
    <property type="evidence" value="ECO:0007669"/>
    <property type="project" value="TreeGrafter"/>
</dbReference>
<organism evidence="6 7">
    <name type="scientific">Antrihabitans stalactiti</name>
    <dbReference type="NCBI Taxonomy" id="2584121"/>
    <lineage>
        <taxon>Bacteria</taxon>
        <taxon>Bacillati</taxon>
        <taxon>Actinomycetota</taxon>
        <taxon>Actinomycetes</taxon>
        <taxon>Mycobacteriales</taxon>
        <taxon>Nocardiaceae</taxon>
        <taxon>Antrihabitans</taxon>
    </lineage>
</organism>
<accession>A0A848KDU1</accession>
<dbReference type="InterPro" id="IPR050109">
    <property type="entry name" value="HTH-type_TetR-like_transc_reg"/>
</dbReference>
<dbReference type="InterPro" id="IPR036271">
    <property type="entry name" value="Tet_transcr_reg_TetR-rel_C_sf"/>
</dbReference>
<dbReference type="PRINTS" id="PR00455">
    <property type="entry name" value="HTHTETR"/>
</dbReference>
<evidence type="ECO:0000256" key="4">
    <source>
        <dbReference type="PROSITE-ProRule" id="PRU00335"/>
    </source>
</evidence>
<feature type="domain" description="HTH tetR-type" evidence="5">
    <location>
        <begin position="6"/>
        <end position="65"/>
    </location>
</feature>
<evidence type="ECO:0000259" key="5">
    <source>
        <dbReference type="PROSITE" id="PS50977"/>
    </source>
</evidence>
<dbReference type="PANTHER" id="PTHR30055">
    <property type="entry name" value="HTH-TYPE TRANSCRIPTIONAL REGULATOR RUTR"/>
    <property type="match status" value="1"/>
</dbReference>
<evidence type="ECO:0000256" key="2">
    <source>
        <dbReference type="ARBA" id="ARBA00023125"/>
    </source>
</evidence>
<dbReference type="Gene3D" id="1.10.357.10">
    <property type="entry name" value="Tetracycline Repressor, domain 2"/>
    <property type="match status" value="1"/>
</dbReference>
<dbReference type="Pfam" id="PF00440">
    <property type="entry name" value="TetR_N"/>
    <property type="match status" value="1"/>
</dbReference>
<feature type="DNA-binding region" description="H-T-H motif" evidence="4">
    <location>
        <begin position="28"/>
        <end position="47"/>
    </location>
</feature>
<dbReference type="PROSITE" id="PS01081">
    <property type="entry name" value="HTH_TETR_1"/>
    <property type="match status" value="1"/>
</dbReference>
<evidence type="ECO:0000313" key="6">
    <source>
        <dbReference type="EMBL" id="NMN95926.1"/>
    </source>
</evidence>
<evidence type="ECO:0000256" key="1">
    <source>
        <dbReference type="ARBA" id="ARBA00023015"/>
    </source>
</evidence>
<reference evidence="6 7" key="2">
    <citation type="submission" date="2020-06" db="EMBL/GenBank/DDBJ databases">
        <title>Antribacter stalactiti gen. nov., sp. nov., a new member of the family Nacardiaceae isolated from a cave.</title>
        <authorList>
            <person name="Kim I.S."/>
        </authorList>
    </citation>
    <scope>NUCLEOTIDE SEQUENCE [LARGE SCALE GENOMIC DNA]</scope>
    <source>
        <strain evidence="6 7">YC2-7</strain>
    </source>
</reference>
<dbReference type="AlphaFoldDB" id="A0A848KDU1"/>
<dbReference type="Pfam" id="PF21597">
    <property type="entry name" value="TetR_C_43"/>
    <property type="match status" value="1"/>
</dbReference>
<dbReference type="InterPro" id="IPR023772">
    <property type="entry name" value="DNA-bd_HTH_TetR-type_CS"/>
</dbReference>
<keyword evidence="2 4" id="KW-0238">DNA-binding</keyword>
<keyword evidence="1" id="KW-0805">Transcription regulation</keyword>
<gene>
    <name evidence="6" type="ORF">FGL95_12870</name>
</gene>
<dbReference type="PROSITE" id="PS50977">
    <property type="entry name" value="HTH_TETR_2"/>
    <property type="match status" value="1"/>
</dbReference>
<keyword evidence="3" id="KW-0804">Transcription</keyword>
<dbReference type="InterPro" id="IPR049445">
    <property type="entry name" value="TetR_SbtR-like_C"/>
</dbReference>